<dbReference type="OrthoDB" id="408954at2759"/>
<dbReference type="GeneID" id="111603370"/>
<feature type="transmembrane region" description="Helical" evidence="6">
    <location>
        <begin position="95"/>
        <end position="112"/>
    </location>
</feature>
<evidence type="ECO:0000259" key="7">
    <source>
        <dbReference type="Pfam" id="PF04116"/>
    </source>
</evidence>
<sequence>MVAATVLSSLALRWRYAGESLQARWTTLLDVIGDDPMHLWVYGTTIIIFFVYWIYAGIFTIMDITNRPKFLRKYKIQPGQNEPVDLGRLWQAVKVVAFNLTVVNFFTTWMLYEVSLRHNNISDIRQLPSFGRIVRDFVIFVIMEETMFYYVHRLMHHRSVYKYVHKKHHEWTAPVAAMSLYAHPVEHVLANLLPVGISVSLLSTHVVVAWAIISLAVINSMSDHTGYSFPWSGGSVRFHDYHHAKFNYNYGVTGWLDKLHGTFRATHVQKQQRSKPKAIRSKRKTK</sequence>
<evidence type="ECO:0000256" key="6">
    <source>
        <dbReference type="SAM" id="Phobius"/>
    </source>
</evidence>
<feature type="transmembrane region" description="Helical" evidence="6">
    <location>
        <begin position="195"/>
        <end position="218"/>
    </location>
</feature>
<evidence type="ECO:0000256" key="1">
    <source>
        <dbReference type="ARBA" id="ARBA00004370"/>
    </source>
</evidence>
<organism evidence="8 9">
    <name type="scientific">Drosophila hydei</name>
    <name type="common">Fruit fly</name>
    <dbReference type="NCBI Taxonomy" id="7224"/>
    <lineage>
        <taxon>Eukaryota</taxon>
        <taxon>Metazoa</taxon>
        <taxon>Ecdysozoa</taxon>
        <taxon>Arthropoda</taxon>
        <taxon>Hexapoda</taxon>
        <taxon>Insecta</taxon>
        <taxon>Pterygota</taxon>
        <taxon>Neoptera</taxon>
        <taxon>Endopterygota</taxon>
        <taxon>Diptera</taxon>
        <taxon>Brachycera</taxon>
        <taxon>Muscomorpha</taxon>
        <taxon>Ephydroidea</taxon>
        <taxon>Drosophilidae</taxon>
        <taxon>Drosophila</taxon>
    </lineage>
</organism>
<dbReference type="GO" id="GO:0005506">
    <property type="term" value="F:iron ion binding"/>
    <property type="evidence" value="ECO:0007669"/>
    <property type="project" value="InterPro"/>
</dbReference>
<feature type="transmembrane region" description="Helical" evidence="6">
    <location>
        <begin position="41"/>
        <end position="65"/>
    </location>
</feature>
<dbReference type="Pfam" id="PF04116">
    <property type="entry name" value="FA_hydroxylase"/>
    <property type="match status" value="1"/>
</dbReference>
<comment type="subcellular location">
    <subcellularLocation>
        <location evidence="1">Membrane</location>
    </subcellularLocation>
</comment>
<dbReference type="RefSeq" id="XP_023176690.2">
    <property type="nucleotide sequence ID" value="XM_023320922.2"/>
</dbReference>
<dbReference type="Proteomes" id="UP000504633">
    <property type="component" value="Unplaced"/>
</dbReference>
<dbReference type="InterPro" id="IPR006694">
    <property type="entry name" value="Fatty_acid_hydroxylase"/>
</dbReference>
<evidence type="ECO:0000256" key="2">
    <source>
        <dbReference type="ARBA" id="ARBA00022692"/>
    </source>
</evidence>
<dbReference type="KEGG" id="dhe:111603370"/>
<dbReference type="GO" id="GO:0016020">
    <property type="term" value="C:membrane"/>
    <property type="evidence" value="ECO:0007669"/>
    <property type="project" value="UniProtKB-SubCell"/>
</dbReference>
<feature type="domain" description="Fatty acid hydroxylase" evidence="7">
    <location>
        <begin position="137"/>
        <end position="262"/>
    </location>
</feature>
<protein>
    <submittedName>
        <fullName evidence="9">Fatty acid hydroxylase domain-containing protein 2</fullName>
    </submittedName>
</protein>
<dbReference type="OMA" id="EIMFYYA"/>
<dbReference type="GO" id="GO:0008610">
    <property type="term" value="P:lipid biosynthetic process"/>
    <property type="evidence" value="ECO:0007669"/>
    <property type="project" value="InterPro"/>
</dbReference>
<accession>A0A6J1M8U9</accession>
<keyword evidence="3 6" id="KW-1133">Transmembrane helix</keyword>
<evidence type="ECO:0000256" key="4">
    <source>
        <dbReference type="ARBA" id="ARBA00023136"/>
    </source>
</evidence>
<keyword evidence="8" id="KW-1185">Reference proteome</keyword>
<keyword evidence="4 6" id="KW-0472">Membrane</keyword>
<keyword evidence="2 6" id="KW-0812">Transmembrane</keyword>
<reference evidence="9" key="1">
    <citation type="submission" date="2025-08" db="UniProtKB">
        <authorList>
            <consortium name="RefSeq"/>
        </authorList>
    </citation>
    <scope>IDENTIFICATION</scope>
    <source>
        <strain evidence="9">15085-1641.00</strain>
        <tissue evidence="9">Whole body</tissue>
    </source>
</reference>
<dbReference type="InterPro" id="IPR050307">
    <property type="entry name" value="Sterol_Desaturase_Related"/>
</dbReference>
<proteinExistence type="predicted"/>
<dbReference type="PANTHER" id="PTHR11863">
    <property type="entry name" value="STEROL DESATURASE"/>
    <property type="match status" value="1"/>
</dbReference>
<evidence type="ECO:0000256" key="5">
    <source>
        <dbReference type="SAM" id="MobiDB-lite"/>
    </source>
</evidence>
<evidence type="ECO:0000256" key="3">
    <source>
        <dbReference type="ARBA" id="ARBA00022989"/>
    </source>
</evidence>
<evidence type="ECO:0000313" key="9">
    <source>
        <dbReference type="RefSeq" id="XP_023176690.2"/>
    </source>
</evidence>
<gene>
    <name evidence="9" type="primary">LOC111603370</name>
</gene>
<name>A0A6J1M8U9_DROHY</name>
<feature type="compositionally biased region" description="Basic residues" evidence="5">
    <location>
        <begin position="270"/>
        <end position="286"/>
    </location>
</feature>
<evidence type="ECO:0000313" key="8">
    <source>
        <dbReference type="Proteomes" id="UP000504633"/>
    </source>
</evidence>
<dbReference type="GO" id="GO:0016491">
    <property type="term" value="F:oxidoreductase activity"/>
    <property type="evidence" value="ECO:0007669"/>
    <property type="project" value="InterPro"/>
</dbReference>
<dbReference type="AlphaFoldDB" id="A0A6J1M8U9"/>
<feature type="region of interest" description="Disordered" evidence="5">
    <location>
        <begin position="266"/>
        <end position="286"/>
    </location>
</feature>